<gene>
    <name evidence="4" type="ORF">D8674_005511</name>
</gene>
<dbReference type="EMBL" id="SMOL01000559">
    <property type="protein sequence ID" value="KAB2605794.1"/>
    <property type="molecule type" value="Genomic_DNA"/>
</dbReference>
<comment type="caution">
    <text evidence="4">The sequence shown here is derived from an EMBL/GenBank/DDBJ whole genome shotgun (WGS) entry which is preliminary data.</text>
</comment>
<organism evidence="4 5">
    <name type="scientific">Pyrus ussuriensis x Pyrus communis</name>
    <dbReference type="NCBI Taxonomy" id="2448454"/>
    <lineage>
        <taxon>Eukaryota</taxon>
        <taxon>Viridiplantae</taxon>
        <taxon>Streptophyta</taxon>
        <taxon>Embryophyta</taxon>
        <taxon>Tracheophyta</taxon>
        <taxon>Spermatophyta</taxon>
        <taxon>Magnoliopsida</taxon>
        <taxon>eudicotyledons</taxon>
        <taxon>Gunneridae</taxon>
        <taxon>Pentapetalae</taxon>
        <taxon>rosids</taxon>
        <taxon>fabids</taxon>
        <taxon>Rosales</taxon>
        <taxon>Rosaceae</taxon>
        <taxon>Amygdaloideae</taxon>
        <taxon>Maleae</taxon>
        <taxon>Pyrus</taxon>
    </lineage>
</organism>
<dbReference type="PANTHER" id="PTHR11655">
    <property type="entry name" value="60S/50S RIBOSOMAL PROTEIN L6/L9"/>
    <property type="match status" value="1"/>
</dbReference>
<reference evidence="5" key="2">
    <citation type="submission" date="2019-10" db="EMBL/GenBank/DDBJ databases">
        <title>A de novo genome assembly of a pear dwarfing rootstock.</title>
        <authorList>
            <person name="Wang F."/>
            <person name="Wang J."/>
            <person name="Li S."/>
            <person name="Zhang Y."/>
            <person name="Fang M."/>
            <person name="Ma L."/>
            <person name="Zhao Y."/>
            <person name="Jiang S."/>
        </authorList>
    </citation>
    <scope>NUCLEOTIDE SEQUENCE [LARGE SCALE GENOMIC DNA]</scope>
</reference>
<sequence length="155" mass="16995">MMTILASETMDILDGDKIKVHAKIIEVLTGNLQGCELHVGVSEELAHLLRVILSFLSKSPCVTTRIFGIILGSTRFVYASFSIIASITNEAKSIDTPNFLGEKKEREMDMLGGVSISQSEMVKDEPILDGNDIKLVSWSCALINQKGHLGYQEVP</sequence>
<dbReference type="SUPFAM" id="SSF56053">
    <property type="entry name" value="Ribosomal protein L6"/>
    <property type="match status" value="1"/>
</dbReference>
<comment type="similarity">
    <text evidence="1">Belongs to the universal ribosomal protein uL6 family.</text>
</comment>
<dbReference type="GO" id="GO:0019843">
    <property type="term" value="F:rRNA binding"/>
    <property type="evidence" value="ECO:0007669"/>
    <property type="project" value="InterPro"/>
</dbReference>
<dbReference type="OrthoDB" id="10252633at2759"/>
<name>A0A5N5G5C8_9ROSA</name>
<evidence type="ECO:0000256" key="1">
    <source>
        <dbReference type="ARBA" id="ARBA00009356"/>
    </source>
</evidence>
<accession>A0A5N5G5C8</accession>
<keyword evidence="2 4" id="KW-0689">Ribosomal protein</keyword>
<protein>
    <submittedName>
        <fullName evidence="4">60S ribosomal protein L9</fullName>
    </submittedName>
</protein>
<dbReference type="InterPro" id="IPR000702">
    <property type="entry name" value="Ribosomal_uL6-like"/>
</dbReference>
<dbReference type="Gene3D" id="3.90.930.12">
    <property type="entry name" value="Ribosomal protein L6, alpha-beta domain"/>
    <property type="match status" value="1"/>
</dbReference>
<proteinExistence type="inferred from homology"/>
<evidence type="ECO:0000256" key="3">
    <source>
        <dbReference type="ARBA" id="ARBA00023274"/>
    </source>
</evidence>
<dbReference type="GO" id="GO:0022625">
    <property type="term" value="C:cytosolic large ribosomal subunit"/>
    <property type="evidence" value="ECO:0007669"/>
    <property type="project" value="TreeGrafter"/>
</dbReference>
<dbReference type="PANTHER" id="PTHR11655:SF16">
    <property type="entry name" value="60S RIBOSOMAL PROTEIN L9"/>
    <property type="match status" value="1"/>
</dbReference>
<dbReference type="Proteomes" id="UP000327157">
    <property type="component" value="Chromosome 11"/>
</dbReference>
<dbReference type="GO" id="GO:0002181">
    <property type="term" value="P:cytoplasmic translation"/>
    <property type="evidence" value="ECO:0007669"/>
    <property type="project" value="TreeGrafter"/>
</dbReference>
<evidence type="ECO:0000313" key="5">
    <source>
        <dbReference type="Proteomes" id="UP000327157"/>
    </source>
</evidence>
<dbReference type="AlphaFoldDB" id="A0A5N5G5C8"/>
<keyword evidence="5" id="KW-1185">Reference proteome</keyword>
<reference evidence="4 5" key="1">
    <citation type="submission" date="2019-09" db="EMBL/GenBank/DDBJ databases">
        <authorList>
            <person name="Ou C."/>
        </authorList>
    </citation>
    <scope>NUCLEOTIDE SEQUENCE [LARGE SCALE GENOMIC DNA]</scope>
    <source>
        <strain evidence="4">S2</strain>
        <tissue evidence="4">Leaf</tissue>
    </source>
</reference>
<keyword evidence="3" id="KW-0687">Ribonucleoprotein</keyword>
<dbReference type="GO" id="GO:0003735">
    <property type="term" value="F:structural constituent of ribosome"/>
    <property type="evidence" value="ECO:0007669"/>
    <property type="project" value="InterPro"/>
</dbReference>
<evidence type="ECO:0000313" key="4">
    <source>
        <dbReference type="EMBL" id="KAB2605794.1"/>
    </source>
</evidence>
<dbReference type="InterPro" id="IPR036789">
    <property type="entry name" value="Ribosomal_uL6-like_a/b-dom_sf"/>
</dbReference>
<evidence type="ECO:0000256" key="2">
    <source>
        <dbReference type="ARBA" id="ARBA00022980"/>
    </source>
</evidence>
<reference evidence="4 5" key="3">
    <citation type="submission" date="2019-11" db="EMBL/GenBank/DDBJ databases">
        <title>A de novo genome assembly of a pear dwarfing rootstock.</title>
        <authorList>
            <person name="Wang F."/>
            <person name="Wang J."/>
            <person name="Li S."/>
            <person name="Zhang Y."/>
            <person name="Fang M."/>
            <person name="Ma L."/>
            <person name="Zhao Y."/>
            <person name="Jiang S."/>
        </authorList>
    </citation>
    <scope>NUCLEOTIDE SEQUENCE [LARGE SCALE GENOMIC DNA]</scope>
    <source>
        <strain evidence="4">S2</strain>
        <tissue evidence="4">Leaf</tissue>
    </source>
</reference>